<evidence type="ECO:0008006" key="3">
    <source>
        <dbReference type="Google" id="ProtNLM"/>
    </source>
</evidence>
<dbReference type="EMBL" id="FPAO01000017">
    <property type="protein sequence ID" value="SFT84987.1"/>
    <property type="molecule type" value="Genomic_DNA"/>
</dbReference>
<accession>A0A1I7BCU6</accession>
<keyword evidence="2" id="KW-1185">Reference proteome</keyword>
<organism evidence="1 2">
    <name type="scientific">Methanosarcina thermophila</name>
    <dbReference type="NCBI Taxonomy" id="2210"/>
    <lineage>
        <taxon>Archaea</taxon>
        <taxon>Methanobacteriati</taxon>
        <taxon>Methanobacteriota</taxon>
        <taxon>Stenosarchaea group</taxon>
        <taxon>Methanomicrobia</taxon>
        <taxon>Methanosarcinales</taxon>
        <taxon>Methanosarcinaceae</taxon>
        <taxon>Methanosarcina</taxon>
    </lineage>
</organism>
<evidence type="ECO:0000313" key="1">
    <source>
        <dbReference type="EMBL" id="SFT84987.1"/>
    </source>
</evidence>
<dbReference type="AlphaFoldDB" id="A0A1I7BCU6"/>
<dbReference type="InterPro" id="IPR009003">
    <property type="entry name" value="Peptidase_S1_PA"/>
</dbReference>
<name>A0A1I7BCU6_METTE</name>
<dbReference type="Proteomes" id="UP000323733">
    <property type="component" value="Unassembled WGS sequence"/>
</dbReference>
<gene>
    <name evidence="1" type="ORF">SAMN02910340_02713</name>
</gene>
<reference evidence="1 2" key="1">
    <citation type="submission" date="2016-10" db="EMBL/GenBank/DDBJ databases">
        <authorList>
            <person name="Varghese N."/>
            <person name="Submissions S."/>
        </authorList>
    </citation>
    <scope>NUCLEOTIDE SEQUENCE [LARGE SCALE GENOMIC DNA]</scope>
    <source>
        <strain evidence="1 2">DSM 11855</strain>
    </source>
</reference>
<protein>
    <recommendedName>
        <fullName evidence="3">Serine protease</fullName>
    </recommendedName>
</protein>
<sequence length="178" mass="19213">MISAINKSNQNQLINERSMIKAGSSFFYKGKRCIVGAVILIKGLPYMVTASHIFRGEGDNLIVNGMEVAVTSVLKAYDLALIKLPYEHPVKITELGSATELEEAFLVNDIHIVRCRVVNAGASLLYLGFRCLDMPKPGDSGSPILQEGKVIGLLSSIMLDSCMGIAISSKVLRSLGNV</sequence>
<evidence type="ECO:0000313" key="2">
    <source>
        <dbReference type="Proteomes" id="UP000323733"/>
    </source>
</evidence>
<proteinExistence type="predicted"/>
<dbReference type="SUPFAM" id="SSF50494">
    <property type="entry name" value="Trypsin-like serine proteases"/>
    <property type="match status" value="1"/>
</dbReference>